<comment type="caution">
    <text evidence="9">The sequence shown here is derived from an EMBL/GenBank/DDBJ whole genome shotgun (WGS) entry which is preliminary data.</text>
</comment>
<keyword evidence="2" id="KW-0004">4Fe-4S</keyword>
<name>A0ABS1I7I6_9PROT</name>
<dbReference type="SFLD" id="SFLDG01387">
    <property type="entry name" value="BtrN-like_SPASM_domain_contain"/>
    <property type="match status" value="1"/>
</dbReference>
<dbReference type="Proteomes" id="UP000654452">
    <property type="component" value="Unassembled WGS sequence"/>
</dbReference>
<evidence type="ECO:0000256" key="4">
    <source>
        <dbReference type="ARBA" id="ARBA00022723"/>
    </source>
</evidence>
<dbReference type="InterPro" id="IPR058240">
    <property type="entry name" value="rSAM_sf"/>
</dbReference>
<keyword evidence="5" id="KW-0408">Iron</keyword>
<dbReference type="InterPro" id="IPR013785">
    <property type="entry name" value="Aldolase_TIM"/>
</dbReference>
<evidence type="ECO:0000259" key="8">
    <source>
        <dbReference type="Pfam" id="PF13186"/>
    </source>
</evidence>
<dbReference type="InterPro" id="IPR007197">
    <property type="entry name" value="rSAM"/>
</dbReference>
<dbReference type="PANTHER" id="PTHR11228">
    <property type="entry name" value="RADICAL SAM DOMAIN PROTEIN"/>
    <property type="match status" value="1"/>
</dbReference>
<dbReference type="PANTHER" id="PTHR11228:SF7">
    <property type="entry name" value="PQQA PEPTIDE CYCLASE"/>
    <property type="match status" value="1"/>
</dbReference>
<evidence type="ECO:0000313" key="10">
    <source>
        <dbReference type="Proteomes" id="UP000654452"/>
    </source>
</evidence>
<dbReference type="CDD" id="cd01335">
    <property type="entry name" value="Radical_SAM"/>
    <property type="match status" value="1"/>
</dbReference>
<keyword evidence="10" id="KW-1185">Reference proteome</keyword>
<evidence type="ECO:0000256" key="3">
    <source>
        <dbReference type="ARBA" id="ARBA00022691"/>
    </source>
</evidence>
<comment type="cofactor">
    <cofactor evidence="1">
        <name>[4Fe-4S] cluster</name>
        <dbReference type="ChEBI" id="CHEBI:49883"/>
    </cofactor>
</comment>
<evidence type="ECO:0000313" key="9">
    <source>
        <dbReference type="EMBL" id="MBK4722884.1"/>
    </source>
</evidence>
<dbReference type="CDD" id="cd21109">
    <property type="entry name" value="SPASM"/>
    <property type="match status" value="1"/>
</dbReference>
<evidence type="ECO:0000256" key="5">
    <source>
        <dbReference type="ARBA" id="ARBA00023004"/>
    </source>
</evidence>
<dbReference type="SFLD" id="SFLDG01067">
    <property type="entry name" value="SPASM/twitch_domain_containing"/>
    <property type="match status" value="1"/>
</dbReference>
<dbReference type="SFLD" id="SFLDS00029">
    <property type="entry name" value="Radical_SAM"/>
    <property type="match status" value="1"/>
</dbReference>
<keyword evidence="4" id="KW-0479">Metal-binding</keyword>
<dbReference type="Pfam" id="PF13186">
    <property type="entry name" value="SPASM"/>
    <property type="match status" value="1"/>
</dbReference>
<dbReference type="InterPro" id="IPR034391">
    <property type="entry name" value="AdoMet-like_SPASM_containing"/>
</dbReference>
<evidence type="ECO:0000256" key="6">
    <source>
        <dbReference type="ARBA" id="ARBA00023014"/>
    </source>
</evidence>
<accession>A0ABS1I7I6</accession>
<gene>
    <name evidence="9" type="ORF">JJL56_28920</name>
</gene>
<reference evidence="9 10" key="1">
    <citation type="submission" date="2021-01" db="EMBL/GenBank/DDBJ databases">
        <title>Azospirillum sp. YIM DDC1 draft genome.</title>
        <authorList>
            <person name="Wang Y.-X."/>
        </authorList>
    </citation>
    <scope>NUCLEOTIDE SEQUENCE [LARGE SCALE GENOMIC DNA]</scope>
    <source>
        <strain evidence="9 10">YIM DDC1</strain>
    </source>
</reference>
<dbReference type="Gene3D" id="3.20.20.70">
    <property type="entry name" value="Aldolase class I"/>
    <property type="match status" value="1"/>
</dbReference>
<proteinExistence type="predicted"/>
<feature type="domain" description="4Fe4S-binding SPASM" evidence="8">
    <location>
        <begin position="231"/>
        <end position="298"/>
    </location>
</feature>
<evidence type="ECO:0000259" key="7">
    <source>
        <dbReference type="Pfam" id="PF04055"/>
    </source>
</evidence>
<keyword evidence="3" id="KW-0949">S-adenosyl-L-methionine</keyword>
<evidence type="ECO:0000256" key="2">
    <source>
        <dbReference type="ARBA" id="ARBA00022485"/>
    </source>
</evidence>
<protein>
    <submittedName>
        <fullName evidence="9">Radical SAM protein</fullName>
    </submittedName>
</protein>
<dbReference type="InterPro" id="IPR050377">
    <property type="entry name" value="Radical_SAM_PqqE_MftC-like"/>
</dbReference>
<dbReference type="EMBL" id="JAEPIV010000033">
    <property type="protein sequence ID" value="MBK4722884.1"/>
    <property type="molecule type" value="Genomic_DNA"/>
</dbReference>
<feature type="domain" description="Radical SAM core" evidence="7">
    <location>
        <begin position="24"/>
        <end position="171"/>
    </location>
</feature>
<sequence length="329" mass="36706">MTMEQYGFGGYLSAEFPSQINVDVSEFCNLLCVHCPYETVTKAKGSKRRNLDEALHTKLIDEIAEHGRPHCRFLRYTGDGEPLLHPHLPRMLAYAVERTGLPVNLTTNGLLLTEERTRALVDAGVSVFDISLDAHTPQTYAQVRVGGDLAVAQANTRRLIERIKATGASAKVVVSFVRQPLNEAEVEDFQTFWTAEGANQVVIRRRHSCAASFDDIARTMWQAAPVPRTPCLYPWERLVVKPDGQFSFCPADWMHEAEIGSLADSTVREVWQGPAMTALRAAHLGNDYRGQAFCGKCPDWSVIRWPDEGRSYATMMHEFVPARAQAADA</sequence>
<dbReference type="Pfam" id="PF04055">
    <property type="entry name" value="Radical_SAM"/>
    <property type="match status" value="1"/>
</dbReference>
<organism evidence="9 10">
    <name type="scientific">Azospirillum aestuarii</name>
    <dbReference type="NCBI Taxonomy" id="2802052"/>
    <lineage>
        <taxon>Bacteria</taxon>
        <taxon>Pseudomonadati</taxon>
        <taxon>Pseudomonadota</taxon>
        <taxon>Alphaproteobacteria</taxon>
        <taxon>Rhodospirillales</taxon>
        <taxon>Azospirillaceae</taxon>
        <taxon>Azospirillum</taxon>
    </lineage>
</organism>
<dbReference type="InterPro" id="IPR023885">
    <property type="entry name" value="4Fe4S-binding_SPASM_dom"/>
</dbReference>
<keyword evidence="6" id="KW-0411">Iron-sulfur</keyword>
<dbReference type="RefSeq" id="WP_200487266.1">
    <property type="nucleotide sequence ID" value="NZ_JAEPIV010000033.1"/>
</dbReference>
<evidence type="ECO:0000256" key="1">
    <source>
        <dbReference type="ARBA" id="ARBA00001966"/>
    </source>
</evidence>
<dbReference type="SUPFAM" id="SSF102114">
    <property type="entry name" value="Radical SAM enzymes"/>
    <property type="match status" value="1"/>
</dbReference>